<evidence type="ECO:0000256" key="2">
    <source>
        <dbReference type="SAM" id="SignalP"/>
    </source>
</evidence>
<evidence type="ECO:0000313" key="4">
    <source>
        <dbReference type="Proteomes" id="UP001153620"/>
    </source>
</evidence>
<sequence length="115" mass="12621">MFKLLSLGIFLIISNVQIVHLGSPTYKPTVTNPPKSSTKLPSLISLDKILPKTDLQEKKLIKEVEDKLELDVLRKAGKKSKTTKSYNKQNKKGLTGELGSNLNVALGQPGELLPI</sequence>
<gene>
    <name evidence="3" type="ORF">CHIRRI_LOCUS3425</name>
</gene>
<feature type="region of interest" description="Disordered" evidence="1">
    <location>
        <begin position="79"/>
        <end position="100"/>
    </location>
</feature>
<reference evidence="3" key="2">
    <citation type="submission" date="2022-10" db="EMBL/GenBank/DDBJ databases">
        <authorList>
            <consortium name="ENA_rothamsted_submissions"/>
            <consortium name="culmorum"/>
            <person name="King R."/>
        </authorList>
    </citation>
    <scope>NUCLEOTIDE SEQUENCE</scope>
</reference>
<proteinExistence type="predicted"/>
<reference evidence="3" key="1">
    <citation type="submission" date="2022-01" db="EMBL/GenBank/DDBJ databases">
        <authorList>
            <person name="King R."/>
        </authorList>
    </citation>
    <scope>NUCLEOTIDE SEQUENCE</scope>
</reference>
<evidence type="ECO:0000256" key="1">
    <source>
        <dbReference type="SAM" id="MobiDB-lite"/>
    </source>
</evidence>
<feature type="signal peptide" evidence="2">
    <location>
        <begin position="1"/>
        <end position="21"/>
    </location>
</feature>
<dbReference type="Proteomes" id="UP001153620">
    <property type="component" value="Chromosome 1"/>
</dbReference>
<name>A0A9N9WNT0_9DIPT</name>
<feature type="chain" id="PRO_5040336616" description="Secreted protein" evidence="2">
    <location>
        <begin position="22"/>
        <end position="115"/>
    </location>
</feature>
<keyword evidence="4" id="KW-1185">Reference proteome</keyword>
<organism evidence="3 4">
    <name type="scientific">Chironomus riparius</name>
    <dbReference type="NCBI Taxonomy" id="315576"/>
    <lineage>
        <taxon>Eukaryota</taxon>
        <taxon>Metazoa</taxon>
        <taxon>Ecdysozoa</taxon>
        <taxon>Arthropoda</taxon>
        <taxon>Hexapoda</taxon>
        <taxon>Insecta</taxon>
        <taxon>Pterygota</taxon>
        <taxon>Neoptera</taxon>
        <taxon>Endopterygota</taxon>
        <taxon>Diptera</taxon>
        <taxon>Nematocera</taxon>
        <taxon>Chironomoidea</taxon>
        <taxon>Chironomidae</taxon>
        <taxon>Chironominae</taxon>
        <taxon>Chironomus</taxon>
    </lineage>
</organism>
<protein>
    <recommendedName>
        <fullName evidence="5">Secreted protein</fullName>
    </recommendedName>
</protein>
<evidence type="ECO:0008006" key="5">
    <source>
        <dbReference type="Google" id="ProtNLM"/>
    </source>
</evidence>
<evidence type="ECO:0000313" key="3">
    <source>
        <dbReference type="EMBL" id="CAG9800482.1"/>
    </source>
</evidence>
<accession>A0A9N9WNT0</accession>
<keyword evidence="2" id="KW-0732">Signal</keyword>
<dbReference type="EMBL" id="OU895877">
    <property type="protein sequence ID" value="CAG9800482.1"/>
    <property type="molecule type" value="Genomic_DNA"/>
</dbReference>
<dbReference type="AlphaFoldDB" id="A0A9N9WNT0"/>